<dbReference type="InterPro" id="IPR013249">
    <property type="entry name" value="RNA_pol_sigma70_r4_t2"/>
</dbReference>
<dbReference type="GO" id="GO:0016987">
    <property type="term" value="F:sigma factor activity"/>
    <property type="evidence" value="ECO:0007669"/>
    <property type="project" value="UniProtKB-KW"/>
</dbReference>
<keyword evidence="5" id="KW-0804">Transcription</keyword>
<evidence type="ECO:0000259" key="6">
    <source>
        <dbReference type="Pfam" id="PF04542"/>
    </source>
</evidence>
<evidence type="ECO:0000259" key="7">
    <source>
        <dbReference type="Pfam" id="PF08281"/>
    </source>
</evidence>
<gene>
    <name evidence="8" type="ORF">IAB73_10730</name>
</gene>
<dbReference type="EMBL" id="DVFJ01000037">
    <property type="protein sequence ID" value="HIQ72667.1"/>
    <property type="molecule type" value="Genomic_DNA"/>
</dbReference>
<dbReference type="NCBIfam" id="TIGR02937">
    <property type="entry name" value="sigma70-ECF"/>
    <property type="match status" value="1"/>
</dbReference>
<reference evidence="8" key="2">
    <citation type="journal article" date="2021" name="PeerJ">
        <title>Extensive microbial diversity within the chicken gut microbiome revealed by metagenomics and culture.</title>
        <authorList>
            <person name="Gilroy R."/>
            <person name="Ravi A."/>
            <person name="Getino M."/>
            <person name="Pursley I."/>
            <person name="Horton D.L."/>
            <person name="Alikhan N.F."/>
            <person name="Baker D."/>
            <person name="Gharbi K."/>
            <person name="Hall N."/>
            <person name="Watson M."/>
            <person name="Adriaenssens E.M."/>
            <person name="Foster-Nyarko E."/>
            <person name="Jarju S."/>
            <person name="Secka A."/>
            <person name="Antonio M."/>
            <person name="Oren A."/>
            <person name="Chaudhuri R.R."/>
            <person name="La Ragione R."/>
            <person name="Hildebrand F."/>
            <person name="Pallen M.J."/>
        </authorList>
    </citation>
    <scope>NUCLEOTIDE SEQUENCE</scope>
    <source>
        <strain evidence="8">ChiSxjej2B14-6234</strain>
    </source>
</reference>
<proteinExistence type="inferred from homology"/>
<evidence type="ECO:0000313" key="8">
    <source>
        <dbReference type="EMBL" id="HIQ72667.1"/>
    </source>
</evidence>
<keyword evidence="3" id="KW-0731">Sigma factor</keyword>
<dbReference type="GO" id="GO:0006352">
    <property type="term" value="P:DNA-templated transcription initiation"/>
    <property type="evidence" value="ECO:0007669"/>
    <property type="project" value="InterPro"/>
</dbReference>
<dbReference type="InterPro" id="IPR007627">
    <property type="entry name" value="RNA_pol_sigma70_r2"/>
</dbReference>
<protein>
    <submittedName>
        <fullName evidence="8">Sigma-70 family RNA polymerase sigma factor</fullName>
    </submittedName>
</protein>
<dbReference type="Gene3D" id="1.10.10.10">
    <property type="entry name" value="Winged helix-like DNA-binding domain superfamily/Winged helix DNA-binding domain"/>
    <property type="match status" value="1"/>
</dbReference>
<keyword evidence="2" id="KW-0805">Transcription regulation</keyword>
<evidence type="ECO:0000256" key="4">
    <source>
        <dbReference type="ARBA" id="ARBA00023125"/>
    </source>
</evidence>
<dbReference type="Pfam" id="PF04542">
    <property type="entry name" value="Sigma70_r2"/>
    <property type="match status" value="1"/>
</dbReference>
<dbReference type="Pfam" id="PF08281">
    <property type="entry name" value="Sigma70_r4_2"/>
    <property type="match status" value="1"/>
</dbReference>
<accession>A0A9D1CRL3</accession>
<dbReference type="InterPro" id="IPR014284">
    <property type="entry name" value="RNA_pol_sigma-70_dom"/>
</dbReference>
<evidence type="ECO:0000256" key="1">
    <source>
        <dbReference type="ARBA" id="ARBA00010641"/>
    </source>
</evidence>
<dbReference type="SUPFAM" id="SSF88946">
    <property type="entry name" value="Sigma2 domain of RNA polymerase sigma factors"/>
    <property type="match status" value="1"/>
</dbReference>
<reference evidence="8" key="1">
    <citation type="submission" date="2020-10" db="EMBL/GenBank/DDBJ databases">
        <authorList>
            <person name="Gilroy R."/>
        </authorList>
    </citation>
    <scope>NUCLEOTIDE SEQUENCE</scope>
    <source>
        <strain evidence="8">ChiSxjej2B14-6234</strain>
    </source>
</reference>
<dbReference type="InterPro" id="IPR039425">
    <property type="entry name" value="RNA_pol_sigma-70-like"/>
</dbReference>
<dbReference type="CDD" id="cd06171">
    <property type="entry name" value="Sigma70_r4"/>
    <property type="match status" value="1"/>
</dbReference>
<evidence type="ECO:0000256" key="2">
    <source>
        <dbReference type="ARBA" id="ARBA00023015"/>
    </source>
</evidence>
<keyword evidence="4" id="KW-0238">DNA-binding</keyword>
<dbReference type="GO" id="GO:0003677">
    <property type="term" value="F:DNA binding"/>
    <property type="evidence" value="ECO:0007669"/>
    <property type="project" value="UniProtKB-KW"/>
</dbReference>
<dbReference type="InterPro" id="IPR013324">
    <property type="entry name" value="RNA_pol_sigma_r3/r4-like"/>
</dbReference>
<dbReference type="Gene3D" id="1.10.1740.10">
    <property type="match status" value="1"/>
</dbReference>
<evidence type="ECO:0000256" key="3">
    <source>
        <dbReference type="ARBA" id="ARBA00023082"/>
    </source>
</evidence>
<dbReference type="AlphaFoldDB" id="A0A9D1CRL3"/>
<dbReference type="SUPFAM" id="SSF88659">
    <property type="entry name" value="Sigma3 and sigma4 domains of RNA polymerase sigma factors"/>
    <property type="match status" value="1"/>
</dbReference>
<dbReference type="PANTHER" id="PTHR43133">
    <property type="entry name" value="RNA POLYMERASE ECF-TYPE SIGMA FACTO"/>
    <property type="match status" value="1"/>
</dbReference>
<dbReference type="Proteomes" id="UP000886887">
    <property type="component" value="Unassembled WGS sequence"/>
</dbReference>
<feature type="domain" description="RNA polymerase sigma factor 70 region 4 type 2" evidence="7">
    <location>
        <begin position="103"/>
        <end position="154"/>
    </location>
</feature>
<organism evidence="8 9">
    <name type="scientific">Candidatus Onthenecus intestinigallinarum</name>
    <dbReference type="NCBI Taxonomy" id="2840875"/>
    <lineage>
        <taxon>Bacteria</taxon>
        <taxon>Bacillati</taxon>
        <taxon>Bacillota</taxon>
        <taxon>Clostridia</taxon>
        <taxon>Eubacteriales</taxon>
        <taxon>Candidatus Onthenecus</taxon>
    </lineage>
</organism>
<name>A0A9D1CRL3_9FIRM</name>
<evidence type="ECO:0000313" key="9">
    <source>
        <dbReference type="Proteomes" id="UP000886887"/>
    </source>
</evidence>
<dbReference type="PANTHER" id="PTHR43133:SF8">
    <property type="entry name" value="RNA POLYMERASE SIGMA FACTOR HI_1459-RELATED"/>
    <property type="match status" value="1"/>
</dbReference>
<sequence length="165" mass="18942">MPQSDSWLEEAMARWEVPLLRTCFLLLGDAKLAEDAVQEAFVKAWRAHGRYRGEASEKTWLMRIAVNTCRDMRRGGWMRHVDKAVRLEDLPEPAVPFEPADHELTQAVLGLPQRLRQAVILRFYQGLGVEEAAQALGVSRRTVQYRLARAERMLKRSLEGLDDVE</sequence>
<feature type="domain" description="RNA polymerase sigma-70 region 2" evidence="6">
    <location>
        <begin position="19"/>
        <end position="75"/>
    </location>
</feature>
<dbReference type="InterPro" id="IPR036388">
    <property type="entry name" value="WH-like_DNA-bd_sf"/>
</dbReference>
<dbReference type="InterPro" id="IPR013325">
    <property type="entry name" value="RNA_pol_sigma_r2"/>
</dbReference>
<comment type="similarity">
    <text evidence="1">Belongs to the sigma-70 factor family. ECF subfamily.</text>
</comment>
<evidence type="ECO:0000256" key="5">
    <source>
        <dbReference type="ARBA" id="ARBA00023163"/>
    </source>
</evidence>
<comment type="caution">
    <text evidence="8">The sequence shown here is derived from an EMBL/GenBank/DDBJ whole genome shotgun (WGS) entry which is preliminary data.</text>
</comment>